<keyword evidence="2" id="KW-1185">Reference proteome</keyword>
<gene>
    <name evidence="1" type="ORF">GKE73_06720</name>
</gene>
<evidence type="ECO:0000313" key="1">
    <source>
        <dbReference type="EMBL" id="MTD33005.1"/>
    </source>
</evidence>
<organism evidence="1 2">
    <name type="scientific">Paludibacterium denitrificans</name>
    <dbReference type="NCBI Taxonomy" id="2675226"/>
    <lineage>
        <taxon>Bacteria</taxon>
        <taxon>Pseudomonadati</taxon>
        <taxon>Pseudomonadota</taxon>
        <taxon>Betaproteobacteria</taxon>
        <taxon>Neisseriales</taxon>
        <taxon>Chromobacteriaceae</taxon>
        <taxon>Paludibacterium</taxon>
    </lineage>
</organism>
<reference evidence="1 2" key="1">
    <citation type="submission" date="2019-11" db="EMBL/GenBank/DDBJ databases">
        <title>Draft genome sequence of Paludibacterium sp. dN18-1.</title>
        <authorList>
            <person name="Im W.-T."/>
        </authorList>
    </citation>
    <scope>NUCLEOTIDE SEQUENCE [LARGE SCALE GENOMIC DNA]</scope>
    <source>
        <strain evidence="2">dN 18-1</strain>
    </source>
</reference>
<protein>
    <recommendedName>
        <fullName evidence="3">DUF1835 domain-containing protein</fullName>
    </recommendedName>
</protein>
<dbReference type="AlphaFoldDB" id="A0A844GEN2"/>
<evidence type="ECO:0008006" key="3">
    <source>
        <dbReference type="Google" id="ProtNLM"/>
    </source>
</evidence>
<dbReference type="Proteomes" id="UP000446658">
    <property type="component" value="Unassembled WGS sequence"/>
</dbReference>
<evidence type="ECO:0000313" key="2">
    <source>
        <dbReference type="Proteomes" id="UP000446658"/>
    </source>
</evidence>
<name>A0A844GEN2_9NEIS</name>
<comment type="caution">
    <text evidence="1">The sequence shown here is derived from an EMBL/GenBank/DDBJ whole genome shotgun (WGS) entry which is preliminary data.</text>
</comment>
<sequence length="272" mass="31446">MTAFGQPLLVLAAAVDVPTPLPDGCECLVLHEDFSIGPLQDADAIDAQWRTSWWNQLHWAQRWQPDADERWLHDYWRARKRLLQALAARQTLWVRQPQSAGDWLLLAMLAEQQHAPAQLYLLDPATAQPRLLAPDERTVLISGWQYWRQHADGLRRWQDGVVVELLTNALDHAVLAALLKHRGKCRCHSWLPHCSRIGKRCCLPPGWRGACSSWPLPGSWRAVTRMWRRCHGWHAARPWRSASNRALPRRAVAARRWCRIGVFMLQMSRHEC</sequence>
<proteinExistence type="predicted"/>
<dbReference type="EMBL" id="WLYX01000001">
    <property type="protein sequence ID" value="MTD33005.1"/>
    <property type="molecule type" value="Genomic_DNA"/>
</dbReference>
<accession>A0A844GEN2</accession>
<dbReference type="RefSeq" id="WP_280954833.1">
    <property type="nucleotide sequence ID" value="NZ_WLYX01000001.1"/>
</dbReference>